<reference evidence="2 3" key="1">
    <citation type="submission" date="2018-02" db="EMBL/GenBank/DDBJ databases">
        <authorList>
            <person name="Cohen D.B."/>
            <person name="Kent A.D."/>
        </authorList>
    </citation>
    <scope>NUCLEOTIDE SEQUENCE [LARGE SCALE GENOMIC DNA]</scope>
    <source>
        <strain evidence="2 3">ULC007</strain>
    </source>
</reference>
<dbReference type="AlphaFoldDB" id="A0A2T1DJL0"/>
<keyword evidence="1" id="KW-0472">Membrane</keyword>
<keyword evidence="1" id="KW-1133">Transmembrane helix</keyword>
<evidence type="ECO:0000313" key="3">
    <source>
        <dbReference type="Proteomes" id="UP000238634"/>
    </source>
</evidence>
<dbReference type="EMBL" id="PVWG01000005">
    <property type="protein sequence ID" value="PSB20698.1"/>
    <property type="molecule type" value="Genomic_DNA"/>
</dbReference>
<evidence type="ECO:0000313" key="2">
    <source>
        <dbReference type="EMBL" id="PSB20698.1"/>
    </source>
</evidence>
<dbReference type="Proteomes" id="UP000238634">
    <property type="component" value="Unassembled WGS sequence"/>
</dbReference>
<dbReference type="RefSeq" id="WP_073070166.1">
    <property type="nucleotide sequence ID" value="NZ_MPPI01000005.1"/>
</dbReference>
<organism evidence="2 3">
    <name type="scientific">Phormidesmis priestleyi ULC007</name>
    <dbReference type="NCBI Taxonomy" id="1920490"/>
    <lineage>
        <taxon>Bacteria</taxon>
        <taxon>Bacillati</taxon>
        <taxon>Cyanobacteriota</taxon>
        <taxon>Cyanophyceae</taxon>
        <taxon>Leptolyngbyales</taxon>
        <taxon>Leptolyngbyaceae</taxon>
        <taxon>Phormidesmis</taxon>
    </lineage>
</organism>
<dbReference type="SUPFAM" id="SSF53955">
    <property type="entry name" value="Lysozyme-like"/>
    <property type="match status" value="1"/>
</dbReference>
<accession>A0A2T1DJL0</accession>
<gene>
    <name evidence="2" type="ORF">C7B65_07325</name>
</gene>
<dbReference type="Gene3D" id="1.10.530.10">
    <property type="match status" value="1"/>
</dbReference>
<sequence>MSNTESKPDALDQFVEKLLVRSVILLGIIFLMMHMLGKRPAFWVPDESTGAKTPLVMQGGDPYIRALMRTISASESNVRNPYAVLYGGEYATDLSKHPDRCVTIVAGPNTGNCTTAAGRYQFITSTWLEQARHYHPEPPTLFFWQGYSFSPESQDAVVYKWLSDSQAWGVDLHQLLKKGQINTVLQRLSGTWTSLGYGIEDNANTSELPSVYRQMLKEELGRSAKL</sequence>
<feature type="transmembrane region" description="Helical" evidence="1">
    <location>
        <begin position="18"/>
        <end position="36"/>
    </location>
</feature>
<dbReference type="OrthoDB" id="481043at2"/>
<dbReference type="STRING" id="1920490.GCA_001895925_02749"/>
<keyword evidence="3" id="KW-1185">Reference proteome</keyword>
<proteinExistence type="predicted"/>
<protein>
    <submittedName>
        <fullName evidence="2">Muramidase</fullName>
    </submittedName>
</protein>
<name>A0A2T1DJL0_9CYAN</name>
<keyword evidence="1" id="KW-0812">Transmembrane</keyword>
<dbReference type="InterPro" id="IPR023346">
    <property type="entry name" value="Lysozyme-like_dom_sf"/>
</dbReference>
<comment type="caution">
    <text evidence="2">The sequence shown here is derived from an EMBL/GenBank/DDBJ whole genome shotgun (WGS) entry which is preliminary data.</text>
</comment>
<reference evidence="2 3" key="2">
    <citation type="submission" date="2018-03" db="EMBL/GenBank/DDBJ databases">
        <title>The ancient ancestry and fast evolution of plastids.</title>
        <authorList>
            <person name="Moore K.R."/>
            <person name="Magnabosco C."/>
            <person name="Momper L."/>
            <person name="Gold D.A."/>
            <person name="Bosak T."/>
            <person name="Fournier G.P."/>
        </authorList>
    </citation>
    <scope>NUCLEOTIDE SEQUENCE [LARGE SCALE GENOMIC DNA]</scope>
    <source>
        <strain evidence="2 3">ULC007</strain>
    </source>
</reference>
<evidence type="ECO:0000256" key="1">
    <source>
        <dbReference type="SAM" id="Phobius"/>
    </source>
</evidence>